<feature type="domain" description="N-acetyltransferase" evidence="1">
    <location>
        <begin position="8"/>
        <end position="192"/>
    </location>
</feature>
<accession>A0A4V2Z369</accession>
<keyword evidence="3" id="KW-1185">Reference proteome</keyword>
<dbReference type="GO" id="GO:0016747">
    <property type="term" value="F:acyltransferase activity, transferring groups other than amino-acyl groups"/>
    <property type="evidence" value="ECO:0007669"/>
    <property type="project" value="InterPro"/>
</dbReference>
<dbReference type="InterPro" id="IPR016181">
    <property type="entry name" value="Acyl_CoA_acyltransferase"/>
</dbReference>
<reference evidence="2 3" key="1">
    <citation type="submission" date="2019-03" db="EMBL/GenBank/DDBJ databases">
        <title>Dyadobacter AR-3-6 sp. nov., isolated from arctic soil.</title>
        <authorList>
            <person name="Chaudhary D.K."/>
        </authorList>
    </citation>
    <scope>NUCLEOTIDE SEQUENCE [LARGE SCALE GENOMIC DNA]</scope>
    <source>
        <strain evidence="2 3">AR-3-6</strain>
    </source>
</reference>
<dbReference type="Gene3D" id="3.40.630.30">
    <property type="match status" value="1"/>
</dbReference>
<dbReference type="RefSeq" id="WP_131960971.1">
    <property type="nucleotide sequence ID" value="NZ_SMFL01000011.1"/>
</dbReference>
<evidence type="ECO:0000259" key="1">
    <source>
        <dbReference type="PROSITE" id="PS51186"/>
    </source>
</evidence>
<dbReference type="Pfam" id="PF00583">
    <property type="entry name" value="Acetyltransf_1"/>
    <property type="match status" value="1"/>
</dbReference>
<dbReference type="AlphaFoldDB" id="A0A4V2Z369"/>
<dbReference type="Proteomes" id="UP000294850">
    <property type="component" value="Unassembled WGS sequence"/>
</dbReference>
<dbReference type="SUPFAM" id="SSF55729">
    <property type="entry name" value="Acyl-CoA N-acyltransferases (Nat)"/>
    <property type="match status" value="1"/>
</dbReference>
<dbReference type="PROSITE" id="PS51186">
    <property type="entry name" value="GNAT"/>
    <property type="match status" value="1"/>
</dbReference>
<protein>
    <submittedName>
        <fullName evidence="2">GNAT family N-acetyltransferase</fullName>
    </submittedName>
</protein>
<dbReference type="CDD" id="cd04301">
    <property type="entry name" value="NAT_SF"/>
    <property type="match status" value="1"/>
</dbReference>
<evidence type="ECO:0000313" key="3">
    <source>
        <dbReference type="Proteomes" id="UP000294850"/>
    </source>
</evidence>
<dbReference type="InterPro" id="IPR000182">
    <property type="entry name" value="GNAT_dom"/>
</dbReference>
<sequence>MKLHNFAGMIRQGTPQDAKEVAPLFILAMGHIAGIFANSDRYEDAIPFFEEFFKRADNQYSYVHTQVYEDETGILGSVTGYDGADLHRLRQPILEQLRKTKPGFTPDDETEAGEYYLDCINVGNAHQGKGIGKKLIHAFCEKALNLGYTRVGLIVDLENPDAKIIYEKVGFEIAGKKRFMGHQYFHMVKNLRN</sequence>
<dbReference type="EMBL" id="SMFL01000011">
    <property type="protein sequence ID" value="TDE11638.1"/>
    <property type="molecule type" value="Genomic_DNA"/>
</dbReference>
<comment type="caution">
    <text evidence="2">The sequence shown here is derived from an EMBL/GenBank/DDBJ whole genome shotgun (WGS) entry which is preliminary data.</text>
</comment>
<name>A0A4V2Z369_9BACT</name>
<gene>
    <name evidence="2" type="ORF">E0F88_24750</name>
</gene>
<keyword evidence="2" id="KW-0808">Transferase</keyword>
<dbReference type="OrthoDB" id="5319888at2"/>
<evidence type="ECO:0000313" key="2">
    <source>
        <dbReference type="EMBL" id="TDE11638.1"/>
    </source>
</evidence>
<proteinExistence type="predicted"/>
<organism evidence="2 3">
    <name type="scientific">Dyadobacter psychrotolerans</name>
    <dbReference type="NCBI Taxonomy" id="2541721"/>
    <lineage>
        <taxon>Bacteria</taxon>
        <taxon>Pseudomonadati</taxon>
        <taxon>Bacteroidota</taxon>
        <taxon>Cytophagia</taxon>
        <taxon>Cytophagales</taxon>
        <taxon>Spirosomataceae</taxon>
        <taxon>Dyadobacter</taxon>
    </lineage>
</organism>